<dbReference type="InterPro" id="IPR003593">
    <property type="entry name" value="AAA+_ATPase"/>
</dbReference>
<dbReference type="Pfam" id="PF00005">
    <property type="entry name" value="ABC_tran"/>
    <property type="match status" value="1"/>
</dbReference>
<dbReference type="InterPro" id="IPR003439">
    <property type="entry name" value="ABC_transporter-like_ATP-bd"/>
</dbReference>
<gene>
    <name evidence="6" type="ORF">QJ043_00975</name>
</gene>
<name>A0ABT6ZHY5_9ACTN</name>
<feature type="domain" description="ABC transporter" evidence="5">
    <location>
        <begin position="6"/>
        <end position="226"/>
    </location>
</feature>
<sequence>MAQPLFQATSVTVAYRRGGRPFAPFSGVNLSLEAGRMYDLVGPSGSGKSTLLEACARTVPRSAGELFLAGESERDIPPVQWRRRVCLVPQVATLVPGTVGDNLRWPWTLKVNAGAKPPSDAELVALLEKAELGDVPLDRDAAQLSGGQRARVAVLRAFATSPQVLLLDEVDAALDDESALAVGRLTRELVHGETACLRIRHRQADGLADGTFTLADGRLSYVEGSLR</sequence>
<dbReference type="EMBL" id="JASJEX010000001">
    <property type="protein sequence ID" value="MDJ1128660.1"/>
    <property type="molecule type" value="Genomic_DNA"/>
</dbReference>
<keyword evidence="4" id="KW-1278">Translocase</keyword>
<dbReference type="PANTHER" id="PTHR43423:SF1">
    <property type="entry name" value="ABC TRANSPORTER I FAMILY MEMBER 17"/>
    <property type="match status" value="1"/>
</dbReference>
<accession>A0ABT6ZHY5</accession>
<dbReference type="GO" id="GO:0005524">
    <property type="term" value="F:ATP binding"/>
    <property type="evidence" value="ECO:0007669"/>
    <property type="project" value="UniProtKB-KW"/>
</dbReference>
<keyword evidence="1" id="KW-0813">Transport</keyword>
<comment type="caution">
    <text evidence="6">The sequence shown here is derived from an EMBL/GenBank/DDBJ whole genome shotgun (WGS) entry which is preliminary data.</text>
</comment>
<organism evidence="6 7">
    <name type="scientific">Kribbibacterium absianum</name>
    <dbReference type="NCBI Taxonomy" id="3044210"/>
    <lineage>
        <taxon>Bacteria</taxon>
        <taxon>Bacillati</taxon>
        <taxon>Actinomycetota</taxon>
        <taxon>Coriobacteriia</taxon>
        <taxon>Coriobacteriales</taxon>
        <taxon>Kribbibacteriaceae</taxon>
        <taxon>Kribbibacterium</taxon>
    </lineage>
</organism>
<reference evidence="6" key="1">
    <citation type="submission" date="2023-05" db="EMBL/GenBank/DDBJ databases">
        <title>[olsenella] sp. nov., isolated from a pig farm feces dump.</title>
        <authorList>
            <person name="Chang Y.-H."/>
        </authorList>
    </citation>
    <scope>NUCLEOTIDE SEQUENCE</scope>
    <source>
        <strain evidence="6">YH-ols2217</strain>
    </source>
</reference>
<dbReference type="SMART" id="SM00382">
    <property type="entry name" value="AAA"/>
    <property type="match status" value="1"/>
</dbReference>
<keyword evidence="7" id="KW-1185">Reference proteome</keyword>
<evidence type="ECO:0000256" key="4">
    <source>
        <dbReference type="ARBA" id="ARBA00022967"/>
    </source>
</evidence>
<evidence type="ECO:0000256" key="3">
    <source>
        <dbReference type="ARBA" id="ARBA00022840"/>
    </source>
</evidence>
<dbReference type="InterPro" id="IPR027417">
    <property type="entry name" value="P-loop_NTPase"/>
</dbReference>
<dbReference type="Gene3D" id="3.40.50.300">
    <property type="entry name" value="P-loop containing nucleotide triphosphate hydrolases"/>
    <property type="match status" value="1"/>
</dbReference>
<dbReference type="PROSITE" id="PS00211">
    <property type="entry name" value="ABC_TRANSPORTER_1"/>
    <property type="match status" value="1"/>
</dbReference>
<evidence type="ECO:0000313" key="7">
    <source>
        <dbReference type="Proteomes" id="UP001431693"/>
    </source>
</evidence>
<keyword evidence="2" id="KW-0547">Nucleotide-binding</keyword>
<dbReference type="RefSeq" id="WP_283712303.1">
    <property type="nucleotide sequence ID" value="NZ_JASJEW010000001.1"/>
</dbReference>
<dbReference type="SUPFAM" id="SSF52540">
    <property type="entry name" value="P-loop containing nucleoside triphosphate hydrolases"/>
    <property type="match status" value="1"/>
</dbReference>
<evidence type="ECO:0000259" key="5">
    <source>
        <dbReference type="PROSITE" id="PS50893"/>
    </source>
</evidence>
<dbReference type="InterPro" id="IPR017871">
    <property type="entry name" value="ABC_transporter-like_CS"/>
</dbReference>
<evidence type="ECO:0000256" key="2">
    <source>
        <dbReference type="ARBA" id="ARBA00022741"/>
    </source>
</evidence>
<evidence type="ECO:0000256" key="1">
    <source>
        <dbReference type="ARBA" id="ARBA00022448"/>
    </source>
</evidence>
<evidence type="ECO:0000313" key="6">
    <source>
        <dbReference type="EMBL" id="MDJ1128660.1"/>
    </source>
</evidence>
<protein>
    <submittedName>
        <fullName evidence="6">ATP-binding cassette domain-containing protein</fullName>
    </submittedName>
</protein>
<dbReference type="Proteomes" id="UP001431693">
    <property type="component" value="Unassembled WGS sequence"/>
</dbReference>
<keyword evidence="3 6" id="KW-0067">ATP-binding</keyword>
<dbReference type="PROSITE" id="PS50893">
    <property type="entry name" value="ABC_TRANSPORTER_2"/>
    <property type="match status" value="1"/>
</dbReference>
<dbReference type="PANTHER" id="PTHR43423">
    <property type="entry name" value="ABC TRANSPORTER I FAMILY MEMBER 17"/>
    <property type="match status" value="1"/>
</dbReference>
<proteinExistence type="predicted"/>